<name>A0A438ING3_VITVI</name>
<evidence type="ECO:0000256" key="1">
    <source>
        <dbReference type="SAM" id="SignalP"/>
    </source>
</evidence>
<accession>A0A438ING3</accession>
<keyword evidence="1" id="KW-0732">Signal</keyword>
<dbReference type="AlphaFoldDB" id="A0A438ING3"/>
<evidence type="ECO:0000259" key="2">
    <source>
        <dbReference type="Pfam" id="PF14368"/>
    </source>
</evidence>
<organism evidence="3 4">
    <name type="scientific">Vitis vinifera</name>
    <name type="common">Grape</name>
    <dbReference type="NCBI Taxonomy" id="29760"/>
    <lineage>
        <taxon>Eukaryota</taxon>
        <taxon>Viridiplantae</taxon>
        <taxon>Streptophyta</taxon>
        <taxon>Embryophyta</taxon>
        <taxon>Tracheophyta</taxon>
        <taxon>Spermatophyta</taxon>
        <taxon>Magnoliopsida</taxon>
        <taxon>eudicotyledons</taxon>
        <taxon>Gunneridae</taxon>
        <taxon>Pentapetalae</taxon>
        <taxon>rosids</taxon>
        <taxon>Vitales</taxon>
        <taxon>Vitaceae</taxon>
        <taxon>Viteae</taxon>
        <taxon>Vitis</taxon>
    </lineage>
</organism>
<dbReference type="InterPro" id="IPR016140">
    <property type="entry name" value="Bifunc_inhib/LTP/seed_store"/>
</dbReference>
<protein>
    <recommendedName>
        <fullName evidence="2">Bifunctional inhibitor/plant lipid transfer protein/seed storage helical domain-containing protein</fullName>
    </recommendedName>
</protein>
<feature type="chain" id="PRO_5019531872" description="Bifunctional inhibitor/plant lipid transfer protein/seed storage helical domain-containing protein" evidence="1">
    <location>
        <begin position="25"/>
        <end position="110"/>
    </location>
</feature>
<dbReference type="Gene3D" id="1.10.110.10">
    <property type="entry name" value="Plant lipid-transfer and hydrophobic proteins"/>
    <property type="match status" value="1"/>
</dbReference>
<dbReference type="InterPro" id="IPR036312">
    <property type="entry name" value="Bifun_inhib/LTP/seed_sf"/>
</dbReference>
<evidence type="ECO:0000313" key="4">
    <source>
        <dbReference type="Proteomes" id="UP000288805"/>
    </source>
</evidence>
<dbReference type="EMBL" id="QGNW01000095">
    <property type="protein sequence ID" value="RVW98165.1"/>
    <property type="molecule type" value="Genomic_DNA"/>
</dbReference>
<dbReference type="PANTHER" id="PTHR33286:SF7">
    <property type="entry name" value="BIFUNCTIONAL INHIBITOR_PLANT LIPID TRANSFER PROTEIN_SEED STORAGE HELICAL DOMAIN-CONTAINING PROTEIN"/>
    <property type="match status" value="1"/>
</dbReference>
<feature type="signal peptide" evidence="1">
    <location>
        <begin position="1"/>
        <end position="24"/>
    </location>
</feature>
<gene>
    <name evidence="3" type="ORF">CK203_031833</name>
</gene>
<proteinExistence type="predicted"/>
<feature type="domain" description="Bifunctional inhibitor/plant lipid transfer protein/seed storage helical" evidence="2">
    <location>
        <begin position="19"/>
        <end position="104"/>
    </location>
</feature>
<dbReference type="SUPFAM" id="SSF47699">
    <property type="entry name" value="Bifunctional inhibitor/lipid-transfer protein/seed storage 2S albumin"/>
    <property type="match status" value="1"/>
</dbReference>
<sequence length="110" mass="11835">MRAVLMLVIAALVCIWGNIHIARANMSPTECKVETKLAGNACLAVLYGKSPSADCCQRVRVTHVECVCPYISPKVASIIRAYGLNKLIKKIEGCGRAVPHNLKCGSITIP</sequence>
<dbReference type="Proteomes" id="UP000288805">
    <property type="component" value="Unassembled WGS sequence"/>
</dbReference>
<dbReference type="PANTHER" id="PTHR33286">
    <property type="entry name" value="BIFUNCTIONAL INHIBITOR/LIPID-TRANSFER PROTEIN/SEED STORAGE 2S ALBUMIN SUPERFAMILY PROTEIN"/>
    <property type="match status" value="1"/>
</dbReference>
<dbReference type="Pfam" id="PF14368">
    <property type="entry name" value="LTP_2"/>
    <property type="match status" value="1"/>
</dbReference>
<evidence type="ECO:0000313" key="3">
    <source>
        <dbReference type="EMBL" id="RVW98165.1"/>
    </source>
</evidence>
<reference evidence="3 4" key="1">
    <citation type="journal article" date="2018" name="PLoS Genet.">
        <title>Population sequencing reveals clonal diversity and ancestral inbreeding in the grapevine cultivar Chardonnay.</title>
        <authorList>
            <person name="Roach M.J."/>
            <person name="Johnson D.L."/>
            <person name="Bohlmann J."/>
            <person name="van Vuuren H.J."/>
            <person name="Jones S.J."/>
            <person name="Pretorius I.S."/>
            <person name="Schmidt S.A."/>
            <person name="Borneman A.R."/>
        </authorList>
    </citation>
    <scope>NUCLEOTIDE SEQUENCE [LARGE SCALE GENOMIC DNA]</scope>
    <source>
        <strain evidence="4">cv. Chardonnay</strain>
        <tissue evidence="3">Leaf</tissue>
    </source>
</reference>
<comment type="caution">
    <text evidence="3">The sequence shown here is derived from an EMBL/GenBank/DDBJ whole genome shotgun (WGS) entry which is preliminary data.</text>
</comment>